<organism evidence="7 8">
    <name type="scientific">Bosea psychrotolerans</name>
    <dbReference type="NCBI Taxonomy" id="1871628"/>
    <lineage>
        <taxon>Bacteria</taxon>
        <taxon>Pseudomonadati</taxon>
        <taxon>Pseudomonadota</taxon>
        <taxon>Alphaproteobacteria</taxon>
        <taxon>Hyphomicrobiales</taxon>
        <taxon>Boseaceae</taxon>
        <taxon>Bosea</taxon>
    </lineage>
</organism>
<proteinExistence type="inferred from homology"/>
<dbReference type="PANTHER" id="PTHR34183:SF1">
    <property type="entry name" value="ENDOLYTIC PEPTIDOGLYCAN TRANSGLYCOSYLASE RLPA"/>
    <property type="match status" value="1"/>
</dbReference>
<evidence type="ECO:0000259" key="6">
    <source>
        <dbReference type="Pfam" id="PF03330"/>
    </source>
</evidence>
<feature type="region of interest" description="Disordered" evidence="5">
    <location>
        <begin position="364"/>
        <end position="391"/>
    </location>
</feature>
<dbReference type="SUPFAM" id="SSF50685">
    <property type="entry name" value="Barwin-like endoglucanases"/>
    <property type="match status" value="1"/>
</dbReference>
<dbReference type="Proteomes" id="UP000236919">
    <property type="component" value="Unassembled WGS sequence"/>
</dbReference>
<dbReference type="InterPro" id="IPR009009">
    <property type="entry name" value="RlpA-like_DPBB"/>
</dbReference>
<dbReference type="GO" id="GO:0000270">
    <property type="term" value="P:peptidoglycan metabolic process"/>
    <property type="evidence" value="ECO:0007669"/>
    <property type="project" value="UniProtKB-UniRule"/>
</dbReference>
<reference evidence="7 8" key="1">
    <citation type="submission" date="2018-01" db="EMBL/GenBank/DDBJ databases">
        <title>Genomic Encyclopedia of Type Strains, Phase III (KMG-III): the genomes of soil and plant-associated and newly described type strains.</title>
        <authorList>
            <person name="Whitman W."/>
        </authorList>
    </citation>
    <scope>NUCLEOTIDE SEQUENCE [LARGE SCALE GENOMIC DNA]</scope>
    <source>
        <strain evidence="7 8">1131</strain>
    </source>
</reference>
<dbReference type="GO" id="GO:0008932">
    <property type="term" value="F:lytic endotransglycosylase activity"/>
    <property type="evidence" value="ECO:0007669"/>
    <property type="project" value="UniProtKB-UniRule"/>
</dbReference>
<dbReference type="EC" id="4.2.2.-" evidence="3"/>
<dbReference type="PANTHER" id="PTHR34183">
    <property type="entry name" value="ENDOLYTIC PEPTIDOGLYCAN TRANSGLYCOSYLASE RLPA"/>
    <property type="match status" value="1"/>
</dbReference>
<evidence type="ECO:0000256" key="5">
    <source>
        <dbReference type="SAM" id="MobiDB-lite"/>
    </source>
</evidence>
<comment type="similarity">
    <text evidence="3 4">Belongs to the RlpA family.</text>
</comment>
<evidence type="ECO:0000256" key="1">
    <source>
        <dbReference type="ARBA" id="ARBA00023239"/>
    </source>
</evidence>
<evidence type="ECO:0000256" key="3">
    <source>
        <dbReference type="HAMAP-Rule" id="MF_02071"/>
    </source>
</evidence>
<feature type="region of interest" description="Disordered" evidence="5">
    <location>
        <begin position="1"/>
        <end position="21"/>
    </location>
</feature>
<dbReference type="AlphaFoldDB" id="A0A2S4MKL0"/>
<dbReference type="EMBL" id="PQFZ01000002">
    <property type="protein sequence ID" value="POR55293.1"/>
    <property type="molecule type" value="Genomic_DNA"/>
</dbReference>
<dbReference type="CDD" id="cd22268">
    <property type="entry name" value="DPBB_RlpA-like"/>
    <property type="match status" value="1"/>
</dbReference>
<evidence type="ECO:0000313" key="7">
    <source>
        <dbReference type="EMBL" id="POR55293.1"/>
    </source>
</evidence>
<dbReference type="Gene3D" id="2.40.40.10">
    <property type="entry name" value="RlpA-like domain"/>
    <property type="match status" value="1"/>
</dbReference>
<accession>A0A2S4MKL0</accession>
<dbReference type="GO" id="GO:0071555">
    <property type="term" value="P:cell wall organization"/>
    <property type="evidence" value="ECO:0007669"/>
    <property type="project" value="UniProtKB-KW"/>
</dbReference>
<dbReference type="InterPro" id="IPR034718">
    <property type="entry name" value="RlpA"/>
</dbReference>
<evidence type="ECO:0000256" key="2">
    <source>
        <dbReference type="ARBA" id="ARBA00023316"/>
    </source>
</evidence>
<comment type="function">
    <text evidence="3">Lytic transglycosylase with a strong preference for naked glycan strands that lack stem peptides.</text>
</comment>
<keyword evidence="2 3" id="KW-0961">Cell wall biogenesis/degradation</keyword>
<keyword evidence="8" id="KW-1185">Reference proteome</keyword>
<keyword evidence="1 3" id="KW-0456">Lyase</keyword>
<protein>
    <recommendedName>
        <fullName evidence="3">Endolytic peptidoglycan transglycosylase RlpA</fullName>
        <ecNumber evidence="3">4.2.2.-</ecNumber>
    </recommendedName>
</protein>
<dbReference type="InterPro" id="IPR012997">
    <property type="entry name" value="RplA"/>
</dbReference>
<dbReference type="NCBIfam" id="TIGR00413">
    <property type="entry name" value="rlpA"/>
    <property type="match status" value="1"/>
</dbReference>
<evidence type="ECO:0000256" key="4">
    <source>
        <dbReference type="RuleBase" id="RU003495"/>
    </source>
</evidence>
<name>A0A2S4MKL0_9HYPH</name>
<feature type="compositionally biased region" description="Polar residues" evidence="5">
    <location>
        <begin position="381"/>
        <end position="391"/>
    </location>
</feature>
<dbReference type="Pfam" id="PF03330">
    <property type="entry name" value="DPBB_1"/>
    <property type="match status" value="1"/>
</dbReference>
<dbReference type="HAMAP" id="MF_02071">
    <property type="entry name" value="RlpA"/>
    <property type="match status" value="1"/>
</dbReference>
<dbReference type="InterPro" id="IPR036908">
    <property type="entry name" value="RlpA-like_sf"/>
</dbReference>
<gene>
    <name evidence="3" type="primary">rlpA</name>
    <name evidence="7" type="ORF">CYD53_102178</name>
</gene>
<feature type="domain" description="RlpA-like protein double-psi beta-barrel" evidence="6">
    <location>
        <begin position="113"/>
        <end position="202"/>
    </location>
</feature>
<keyword evidence="7" id="KW-0449">Lipoprotein</keyword>
<sequence length="391" mass="40831">MTRGACSSVPESPSDASEPGGLSSYTLTTRVMRIGCVALAGLFVANCAGNQVAHRGRSKEIGAFPQSKYGPASPRVVAEGEEVPKGGGRQLIGKTYSVAGKRYTPYEKPLGYTAVGTASWYGEAFHGRRTANGEVYDRNGISAAHPTMPLPAYARVTNILNNRSIIVRVNDRGPYHGNRLMDVSQKTAEALAFRHLGTARIKLEYLGQASLAGSDDKLLLATLRTDGQPAAIPGTSAPTMVASAAPTATGRYASANLDEAPVEPARPAVSQPVAQAYAAEPVRTIAPSAPVAASMVSTASTSSASASSTSVGVPVRGAPLPPNRPFDLDTIANAGKPVVMQPRAMTPLPPVRTNVASLFAAPERGPTQRFSNAHPLVRDLSPQTLQPLSRN</sequence>
<comment type="caution">
    <text evidence="7">The sequence shown here is derived from an EMBL/GenBank/DDBJ whole genome shotgun (WGS) entry which is preliminary data.</text>
</comment>
<evidence type="ECO:0000313" key="8">
    <source>
        <dbReference type="Proteomes" id="UP000236919"/>
    </source>
</evidence>